<dbReference type="Proteomes" id="UP000669179">
    <property type="component" value="Unassembled WGS sequence"/>
</dbReference>
<dbReference type="PANTHER" id="PTHR34853">
    <property type="match status" value="1"/>
</dbReference>
<dbReference type="InterPro" id="IPR029058">
    <property type="entry name" value="AB_hydrolase_fold"/>
</dbReference>
<proteinExistence type="predicted"/>
<dbReference type="EMBL" id="JAGEOJ010000007">
    <property type="protein sequence ID" value="MBO2448968.1"/>
    <property type="molecule type" value="Genomic_DNA"/>
</dbReference>
<dbReference type="PANTHER" id="PTHR34853:SF1">
    <property type="entry name" value="LIPASE 5"/>
    <property type="match status" value="1"/>
</dbReference>
<sequence length="469" mass="48365">MRTNWTRRLLGAMSTVVLGVGALSPVARAATTTEATAAKAPATQAATTQAPATAEDDPFYAAPAGMADAKPGTVLRSRPVQLAAFSALPQKVSAWQLLYRTTGWDGSAQAMVTTVLLPAGRPAGDKRALLSYQVAQDSSTARCAPSKVLRQGAGLEGLINQAEILLVDAAAAKGWAVSIPDYEGPNGEFGAARQPGYAALDGVRAAQNFKPLGLDGARTPVGMWGYSGGSLATGWAAEMQPSYAPELNVKGVAAGGFATDLRAALEKINGGFAAGLIPSALPGIMHAFPKTGAVVNAALNAKGKQILAKAAGKCVTENVLSNPFLNVNDMTTRPLPQILDDPQVAADLKEAGLGQRTPAAPLYIYHAINDELIPVAGADKTVAGYCARGTSVTYERDMLSEHGSLAVTGAPAALHWLQNQIEGTPAPKGCRRADVVSTLATPEALQQFGALLLADLQALAGLPIGTSRW</sequence>
<dbReference type="PIRSF" id="PIRSF029171">
    <property type="entry name" value="Esterase_LipA"/>
    <property type="match status" value="1"/>
</dbReference>
<name>A0A939PF44_9ACTN</name>
<dbReference type="Gene3D" id="1.10.260.130">
    <property type="match status" value="1"/>
</dbReference>
<keyword evidence="2" id="KW-0732">Signal</keyword>
<evidence type="ECO:0000256" key="1">
    <source>
        <dbReference type="SAM" id="MobiDB-lite"/>
    </source>
</evidence>
<feature type="region of interest" description="Disordered" evidence="1">
    <location>
        <begin position="34"/>
        <end position="53"/>
    </location>
</feature>
<dbReference type="GO" id="GO:0004806">
    <property type="term" value="F:triacylglycerol lipase activity"/>
    <property type="evidence" value="ECO:0007669"/>
    <property type="project" value="InterPro"/>
</dbReference>
<dbReference type="SUPFAM" id="SSF53474">
    <property type="entry name" value="alpha/beta-Hydrolases"/>
    <property type="match status" value="1"/>
</dbReference>
<dbReference type="Pfam" id="PF03583">
    <property type="entry name" value="LIP"/>
    <property type="match status" value="1"/>
</dbReference>
<organism evidence="3 4">
    <name type="scientific">Actinomadura barringtoniae</name>
    <dbReference type="NCBI Taxonomy" id="1427535"/>
    <lineage>
        <taxon>Bacteria</taxon>
        <taxon>Bacillati</taxon>
        <taxon>Actinomycetota</taxon>
        <taxon>Actinomycetes</taxon>
        <taxon>Streptosporangiales</taxon>
        <taxon>Thermomonosporaceae</taxon>
        <taxon>Actinomadura</taxon>
    </lineage>
</organism>
<dbReference type="GO" id="GO:0016042">
    <property type="term" value="P:lipid catabolic process"/>
    <property type="evidence" value="ECO:0007669"/>
    <property type="project" value="InterPro"/>
</dbReference>
<evidence type="ECO:0000313" key="3">
    <source>
        <dbReference type="EMBL" id="MBO2448968.1"/>
    </source>
</evidence>
<comment type="caution">
    <text evidence="3">The sequence shown here is derived from an EMBL/GenBank/DDBJ whole genome shotgun (WGS) entry which is preliminary data.</text>
</comment>
<dbReference type="AlphaFoldDB" id="A0A939PF44"/>
<feature type="chain" id="PRO_5037864791" evidence="2">
    <location>
        <begin position="30"/>
        <end position="469"/>
    </location>
</feature>
<evidence type="ECO:0000313" key="4">
    <source>
        <dbReference type="Proteomes" id="UP000669179"/>
    </source>
</evidence>
<dbReference type="RefSeq" id="WP_208256727.1">
    <property type="nucleotide sequence ID" value="NZ_JAGEOJ010000007.1"/>
</dbReference>
<accession>A0A939PF44</accession>
<feature type="signal peptide" evidence="2">
    <location>
        <begin position="1"/>
        <end position="29"/>
    </location>
</feature>
<dbReference type="Gene3D" id="3.40.50.1820">
    <property type="entry name" value="alpha/beta hydrolase"/>
    <property type="match status" value="1"/>
</dbReference>
<protein>
    <submittedName>
        <fullName evidence="3">Lipase</fullName>
    </submittedName>
</protein>
<keyword evidence="4" id="KW-1185">Reference proteome</keyword>
<evidence type="ECO:0000256" key="2">
    <source>
        <dbReference type="SAM" id="SignalP"/>
    </source>
</evidence>
<dbReference type="InterPro" id="IPR005152">
    <property type="entry name" value="Lipase_secreted"/>
</dbReference>
<reference evidence="3" key="1">
    <citation type="submission" date="2021-03" db="EMBL/GenBank/DDBJ databases">
        <authorList>
            <person name="Kanchanasin P."/>
            <person name="Saeng-In P."/>
            <person name="Phongsopitanun W."/>
            <person name="Yuki M."/>
            <person name="Kudo T."/>
            <person name="Ohkuma M."/>
            <person name="Tanasupawat S."/>
        </authorList>
    </citation>
    <scope>NUCLEOTIDE SEQUENCE</scope>
    <source>
        <strain evidence="3">GKU 128</strain>
    </source>
</reference>
<gene>
    <name evidence="3" type="ORF">J4573_17835</name>
</gene>